<evidence type="ECO:0000256" key="1">
    <source>
        <dbReference type="SAM" id="SignalP"/>
    </source>
</evidence>
<proteinExistence type="predicted"/>
<dbReference type="EMBL" id="JTHE03000099">
    <property type="protein sequence ID" value="MCM1984493.1"/>
    <property type="molecule type" value="Genomic_DNA"/>
</dbReference>
<name>A0ABD4T7P7_9CYAN</name>
<keyword evidence="1" id="KW-0732">Signal</keyword>
<accession>A0ABD4T7P7</accession>
<feature type="signal peptide" evidence="1">
    <location>
        <begin position="1"/>
        <end position="26"/>
    </location>
</feature>
<evidence type="ECO:0000313" key="2">
    <source>
        <dbReference type="EMBL" id="MCM1984493.1"/>
    </source>
</evidence>
<sequence length="501" mass="56021">MLCDRVLSGVALLGLCGFLGQPMAQAFDTGHHADLTKDVLTDYSFNRNAIEVAQVENWLVDYYSSQPAAGLKDELALLHFDNLFTDAQVQSYWNHLTTNTQVAVQAAARENDPLKLLALLGMSLHVVQDFYTHSNWPTLYPPQKGTYRTNTWFSTASPQGVFTGRYDRAGSQPEHGSYDFGLNQDSYNRPQWDQAYVFAYAASHEWVAQIRDWVQAVNPPVWNRALGLQLSAQHRQQLDQDLEAAYRISEWIDVGDEEGHWKGRGSGSNAEFVAFTAQWTARADSIFVNHFKEKRWFAQLLPGLNGQAPTPPTVPTVQARPIHKTAVLVRTLQVAEEPVGLLESRIDPGGAADFFARITIQGQTFVEAMQLDRRQINPDWIALKMIDSTQTQVPIRYELWDEDGGLRSDDDPIDINPQAGYGLDLVLNPKTRSLSGDIQGVHDSIPSAVTTRGNERDRASLKFFVTTRPLDRATASTSDSSPTPLSNPLPEIFRILDPLLK</sequence>
<feature type="chain" id="PRO_5044868721" description="Phospholipase C/D domain-containing protein" evidence="1">
    <location>
        <begin position="27"/>
        <end position="501"/>
    </location>
</feature>
<reference evidence="2 3" key="1">
    <citation type="journal article" date="2015" name="Genome Announc.">
        <title>Draft Genome Sequence of Filamentous Marine Cyanobacterium Lyngbya confervoides Strain BDU141951.</title>
        <authorList>
            <person name="Chandrababunaidu M.M."/>
            <person name="Sen D."/>
            <person name="Tripathy S."/>
        </authorList>
    </citation>
    <scope>NUCLEOTIDE SEQUENCE [LARGE SCALE GENOMIC DNA]</scope>
    <source>
        <strain evidence="2 3">BDU141951</strain>
    </source>
</reference>
<comment type="caution">
    <text evidence="2">The sequence shown here is derived from an EMBL/GenBank/DDBJ whole genome shotgun (WGS) entry which is preliminary data.</text>
</comment>
<gene>
    <name evidence="2" type="ORF">QQ91_0016845</name>
</gene>
<dbReference type="AlphaFoldDB" id="A0ABD4T7P7"/>
<dbReference type="Proteomes" id="UP000031561">
    <property type="component" value="Unassembled WGS sequence"/>
</dbReference>
<organism evidence="2 3">
    <name type="scientific">Lyngbya confervoides BDU141951</name>
    <dbReference type="NCBI Taxonomy" id="1574623"/>
    <lineage>
        <taxon>Bacteria</taxon>
        <taxon>Bacillati</taxon>
        <taxon>Cyanobacteriota</taxon>
        <taxon>Cyanophyceae</taxon>
        <taxon>Oscillatoriophycideae</taxon>
        <taxon>Oscillatoriales</taxon>
        <taxon>Microcoleaceae</taxon>
        <taxon>Lyngbya</taxon>
    </lineage>
</organism>
<evidence type="ECO:0008006" key="4">
    <source>
        <dbReference type="Google" id="ProtNLM"/>
    </source>
</evidence>
<protein>
    <recommendedName>
        <fullName evidence="4">Phospholipase C/D domain-containing protein</fullName>
    </recommendedName>
</protein>
<keyword evidence="3" id="KW-1185">Reference proteome</keyword>
<dbReference type="RefSeq" id="WP_166283288.1">
    <property type="nucleotide sequence ID" value="NZ_JTHE03000099.1"/>
</dbReference>
<evidence type="ECO:0000313" key="3">
    <source>
        <dbReference type="Proteomes" id="UP000031561"/>
    </source>
</evidence>